<evidence type="ECO:0000259" key="3">
    <source>
        <dbReference type="Pfam" id="PF04548"/>
    </source>
</evidence>
<accession>A0A0C9TCU6</accession>
<dbReference type="Pfam" id="PF04548">
    <property type="entry name" value="AIG1"/>
    <property type="match status" value="1"/>
</dbReference>
<dbReference type="InterPro" id="IPR027417">
    <property type="entry name" value="P-loop_NTPase"/>
</dbReference>
<dbReference type="InterPro" id="IPR006703">
    <property type="entry name" value="G_AIG1"/>
</dbReference>
<name>A0A0C9TCU6_PAXIN</name>
<evidence type="ECO:0000313" key="4">
    <source>
        <dbReference type="EMBL" id="KIJ05071.1"/>
    </source>
</evidence>
<dbReference type="AlphaFoldDB" id="A0A0C9TCU6"/>
<evidence type="ECO:0000256" key="1">
    <source>
        <dbReference type="ARBA" id="ARBA00022741"/>
    </source>
</evidence>
<dbReference type="Proteomes" id="UP000053647">
    <property type="component" value="Unassembled WGS sequence"/>
</dbReference>
<dbReference type="Gene3D" id="3.40.50.300">
    <property type="entry name" value="P-loop containing nucleotide triphosphate hydrolases"/>
    <property type="match status" value="1"/>
</dbReference>
<protein>
    <recommendedName>
        <fullName evidence="3">AIG1-type G domain-containing protein</fullName>
    </recommendedName>
</protein>
<feature type="compositionally biased region" description="Polar residues" evidence="2">
    <location>
        <begin position="1"/>
        <end position="12"/>
    </location>
</feature>
<dbReference type="EMBL" id="KN821270">
    <property type="protein sequence ID" value="KIJ05071.1"/>
    <property type="molecule type" value="Genomic_DNA"/>
</dbReference>
<dbReference type="OrthoDB" id="8954335at2759"/>
<dbReference type="SUPFAM" id="SSF52540">
    <property type="entry name" value="P-loop containing nucleoside triphosphate hydrolases"/>
    <property type="match status" value="1"/>
</dbReference>
<dbReference type="CDD" id="cd00882">
    <property type="entry name" value="Ras_like_GTPase"/>
    <property type="match status" value="1"/>
</dbReference>
<dbReference type="HOGENOM" id="CLU_050405_0_0_1"/>
<keyword evidence="5" id="KW-1185">Reference proteome</keyword>
<feature type="region of interest" description="Disordered" evidence="2">
    <location>
        <begin position="1"/>
        <end position="26"/>
    </location>
</feature>
<dbReference type="PROSITE" id="PS00675">
    <property type="entry name" value="SIGMA54_INTERACT_1"/>
    <property type="match status" value="1"/>
</dbReference>
<feature type="domain" description="AIG1-type G" evidence="3">
    <location>
        <begin position="35"/>
        <end position="161"/>
    </location>
</feature>
<dbReference type="InterPro" id="IPR025662">
    <property type="entry name" value="Sigma_54_int_dom_ATP-bd_1"/>
</dbReference>
<dbReference type="GO" id="GO:0005525">
    <property type="term" value="F:GTP binding"/>
    <property type="evidence" value="ECO:0007669"/>
    <property type="project" value="InterPro"/>
</dbReference>
<reference evidence="5" key="2">
    <citation type="submission" date="2015-01" db="EMBL/GenBank/DDBJ databases">
        <title>Evolutionary Origins and Diversification of the Mycorrhizal Mutualists.</title>
        <authorList>
            <consortium name="DOE Joint Genome Institute"/>
            <consortium name="Mycorrhizal Genomics Consortium"/>
            <person name="Kohler A."/>
            <person name="Kuo A."/>
            <person name="Nagy L.G."/>
            <person name="Floudas D."/>
            <person name="Copeland A."/>
            <person name="Barry K.W."/>
            <person name="Cichocki N."/>
            <person name="Veneault-Fourrey C."/>
            <person name="LaButti K."/>
            <person name="Lindquist E.A."/>
            <person name="Lipzen A."/>
            <person name="Lundell T."/>
            <person name="Morin E."/>
            <person name="Murat C."/>
            <person name="Riley R."/>
            <person name="Ohm R."/>
            <person name="Sun H."/>
            <person name="Tunlid A."/>
            <person name="Henrissat B."/>
            <person name="Grigoriev I.V."/>
            <person name="Hibbett D.S."/>
            <person name="Martin F."/>
        </authorList>
    </citation>
    <scope>NUCLEOTIDE SEQUENCE [LARGE SCALE GENOMIC DNA]</scope>
    <source>
        <strain evidence="5">ATCC 200175</strain>
    </source>
</reference>
<organism evidence="4 5">
    <name type="scientific">Paxillus involutus ATCC 200175</name>
    <dbReference type="NCBI Taxonomy" id="664439"/>
    <lineage>
        <taxon>Eukaryota</taxon>
        <taxon>Fungi</taxon>
        <taxon>Dikarya</taxon>
        <taxon>Basidiomycota</taxon>
        <taxon>Agaricomycotina</taxon>
        <taxon>Agaricomycetes</taxon>
        <taxon>Agaricomycetidae</taxon>
        <taxon>Boletales</taxon>
        <taxon>Paxilineae</taxon>
        <taxon>Paxillaceae</taxon>
        <taxon>Paxillus</taxon>
    </lineage>
</organism>
<sequence>MRGNASTTSLERAQTPVPLPVESDRPPVYDSQPRNVIIFGETGAGKSSVINLIAGGKIAQTSPDAAACTMTSTAYHVVLQSDQPFCIWDTVGLNEAGLVREDYLRAIEKAYKLIKELNASGGVHLLLLCMRGGRITSAVQQNYKLFFNIFCEKQVPLGIVVTHLENEPSMETWWNINEELFKKYGVSARGHACITATSGLDDVYLERYEESREMVRKLLLGLSSATAWQKERRIWFSTVLGKMARMLPRLSRSPTHKELMKKLIHECKFSPSEAEAIANSIETIRNAK</sequence>
<keyword evidence="1" id="KW-0547">Nucleotide-binding</keyword>
<gene>
    <name evidence="4" type="ORF">PAXINDRAFT_21643</name>
</gene>
<evidence type="ECO:0000313" key="5">
    <source>
        <dbReference type="Proteomes" id="UP000053647"/>
    </source>
</evidence>
<evidence type="ECO:0000256" key="2">
    <source>
        <dbReference type="SAM" id="MobiDB-lite"/>
    </source>
</evidence>
<proteinExistence type="predicted"/>
<reference evidence="4 5" key="1">
    <citation type="submission" date="2014-06" db="EMBL/GenBank/DDBJ databases">
        <authorList>
            <consortium name="DOE Joint Genome Institute"/>
            <person name="Kuo A."/>
            <person name="Kohler A."/>
            <person name="Nagy L.G."/>
            <person name="Floudas D."/>
            <person name="Copeland A."/>
            <person name="Barry K.W."/>
            <person name="Cichocki N."/>
            <person name="Veneault-Fourrey C."/>
            <person name="LaButti K."/>
            <person name="Lindquist E.A."/>
            <person name="Lipzen A."/>
            <person name="Lundell T."/>
            <person name="Morin E."/>
            <person name="Murat C."/>
            <person name="Sun H."/>
            <person name="Tunlid A."/>
            <person name="Henrissat B."/>
            <person name="Grigoriev I.V."/>
            <person name="Hibbett D.S."/>
            <person name="Martin F."/>
            <person name="Nordberg H.P."/>
            <person name="Cantor M.N."/>
            <person name="Hua S.X."/>
        </authorList>
    </citation>
    <scope>NUCLEOTIDE SEQUENCE [LARGE SCALE GENOMIC DNA]</scope>
    <source>
        <strain evidence="4 5">ATCC 200175</strain>
    </source>
</reference>